<dbReference type="GO" id="GO:0006405">
    <property type="term" value="P:RNA export from nucleus"/>
    <property type="evidence" value="ECO:0007669"/>
    <property type="project" value="TreeGrafter"/>
</dbReference>
<reference evidence="2" key="1">
    <citation type="submission" date="2014-06" db="EMBL/GenBank/DDBJ databases">
        <authorList>
            <person name="Berkman P.J."/>
        </authorList>
    </citation>
    <scope>NUCLEOTIDE SEQUENCE [LARGE SCALE GENOMIC DNA]</scope>
</reference>
<dbReference type="InterPro" id="IPR044840">
    <property type="entry name" value="Nup188"/>
</dbReference>
<accession>A0A0F7SBD6</accession>
<dbReference type="Proteomes" id="UP000242770">
    <property type="component" value="Unassembled WGS sequence"/>
</dbReference>
<evidence type="ECO:0000313" key="1">
    <source>
        <dbReference type="EMBL" id="CDW99731.1"/>
    </source>
</evidence>
<keyword evidence="2" id="KW-1185">Reference proteome</keyword>
<dbReference type="EMBL" id="CCFA01005038">
    <property type="protein sequence ID" value="CDW99731.1"/>
    <property type="molecule type" value="Genomic_DNA"/>
</dbReference>
<evidence type="ECO:0000313" key="2">
    <source>
        <dbReference type="Proteomes" id="UP000242770"/>
    </source>
</evidence>
<protein>
    <submittedName>
        <fullName evidence="1">Uncharacterized protein</fullName>
    </submittedName>
</protein>
<dbReference type="GO" id="GO:0017056">
    <property type="term" value="F:structural constituent of nuclear pore"/>
    <property type="evidence" value="ECO:0007669"/>
    <property type="project" value="InterPro"/>
</dbReference>
<name>A0A0F7SBD6_9BASI</name>
<dbReference type="STRING" id="49012.A0A0F7SBD6"/>
<dbReference type="GO" id="GO:0044611">
    <property type="term" value="C:nuclear pore inner ring"/>
    <property type="evidence" value="ECO:0007669"/>
    <property type="project" value="TreeGrafter"/>
</dbReference>
<feature type="non-terminal residue" evidence="1">
    <location>
        <position position="158"/>
    </location>
</feature>
<dbReference type="AlphaFoldDB" id="A0A0F7SBD6"/>
<dbReference type="PANTHER" id="PTHR31431:SF1">
    <property type="entry name" value="NUCLEOPORIN NUP188"/>
    <property type="match status" value="1"/>
</dbReference>
<sequence>AHSEADPFRDQKQAVSFAQLAPADCDEPWEELASDVLDLFASIISASADLAWTLLAHLDGRDINADELSLDYEPEELEQIQKEKEELASAKSLSSIAVSLLSHALVAAPINVRLVRSSLRLLTVLLPYDPEAVWQEVRSSNALIGSPGAIPYLSKGAA</sequence>
<organism evidence="1 2">
    <name type="scientific">Sporisorium scitamineum</name>
    <dbReference type="NCBI Taxonomy" id="49012"/>
    <lineage>
        <taxon>Eukaryota</taxon>
        <taxon>Fungi</taxon>
        <taxon>Dikarya</taxon>
        <taxon>Basidiomycota</taxon>
        <taxon>Ustilaginomycotina</taxon>
        <taxon>Ustilaginomycetes</taxon>
        <taxon>Ustilaginales</taxon>
        <taxon>Ustilaginaceae</taxon>
        <taxon>Sporisorium</taxon>
    </lineage>
</organism>
<dbReference type="PANTHER" id="PTHR31431">
    <property type="entry name" value="NUCLEOPORIN NUP188 HOMOLOG"/>
    <property type="match status" value="1"/>
</dbReference>
<feature type="non-terminal residue" evidence="1">
    <location>
        <position position="1"/>
    </location>
</feature>
<dbReference type="GO" id="GO:0006606">
    <property type="term" value="P:protein import into nucleus"/>
    <property type="evidence" value="ECO:0007669"/>
    <property type="project" value="TreeGrafter"/>
</dbReference>
<proteinExistence type="predicted"/>
<gene>
    <name evidence="1" type="primary">SSCI83170.1</name>
</gene>